<evidence type="ECO:0000313" key="2">
    <source>
        <dbReference type="EMBL" id="TDB47913.1"/>
    </source>
</evidence>
<feature type="transmembrane region" description="Helical" evidence="1">
    <location>
        <begin position="66"/>
        <end position="84"/>
    </location>
</feature>
<sequence>MSKLMIWVFGFLYVIVVLIFGERAISGFFYNIGIANTPSSSSILSFIIAGWIVIASIILPKSWKIFFGTYVCIALTGFFMPSSPHYGAGVYPLINSFSLIGFCIFCIFRFNLKKKAII</sequence>
<name>A0A4R4J338_PHOLU</name>
<dbReference type="RefSeq" id="WP_132347050.1">
    <property type="nucleotide sequence ID" value="NZ_CAWOLF010000019.1"/>
</dbReference>
<feature type="transmembrane region" description="Helical" evidence="1">
    <location>
        <begin position="42"/>
        <end position="59"/>
    </location>
</feature>
<proteinExistence type="predicted"/>
<dbReference type="AlphaFoldDB" id="A0A4R4J338"/>
<keyword evidence="1" id="KW-1133">Transmembrane helix</keyword>
<organism evidence="2 3">
    <name type="scientific">Photorhabdus luminescens subsp. mexicana</name>
    <dbReference type="NCBI Taxonomy" id="2100167"/>
    <lineage>
        <taxon>Bacteria</taxon>
        <taxon>Pseudomonadati</taxon>
        <taxon>Pseudomonadota</taxon>
        <taxon>Gammaproteobacteria</taxon>
        <taxon>Enterobacterales</taxon>
        <taxon>Morganellaceae</taxon>
        <taxon>Photorhabdus</taxon>
    </lineage>
</organism>
<feature type="transmembrane region" description="Helical" evidence="1">
    <location>
        <begin position="7"/>
        <end position="30"/>
    </location>
</feature>
<accession>A0A4R4J338</accession>
<protein>
    <submittedName>
        <fullName evidence="2">Uncharacterized protein</fullName>
    </submittedName>
</protein>
<dbReference type="EMBL" id="PUJX01000019">
    <property type="protein sequence ID" value="TDB47913.1"/>
    <property type="molecule type" value="Genomic_DNA"/>
</dbReference>
<gene>
    <name evidence="2" type="ORF">C5468_17690</name>
</gene>
<comment type="caution">
    <text evidence="2">The sequence shown here is derived from an EMBL/GenBank/DDBJ whole genome shotgun (WGS) entry which is preliminary data.</text>
</comment>
<reference evidence="2 3" key="1">
    <citation type="journal article" date="2019" name="Int. J. Syst. Evol. Microbiol.">
        <title>Photorhabdus khanii subsp. guanajuatensis subsp. nov., isolated from Heterorhabditis atacamensis, and Photorhabdus luminescens subsp. mexicana subsp. nov., isolated from Heterorhabditis mexicana entomopathogenic nematodes.</title>
        <authorList>
            <person name="Machado R.A.R."/>
            <person name="Bruno P."/>
            <person name="Arce C.C.M."/>
            <person name="Liechti N."/>
            <person name="Kohler A."/>
            <person name="Bernal J."/>
            <person name="Bruggmann R."/>
            <person name="Turlings T.C.J."/>
        </authorList>
    </citation>
    <scope>NUCLEOTIDE SEQUENCE [LARGE SCALE GENOMIC DNA]</scope>
    <source>
        <strain evidence="2 3">MEX47-22</strain>
    </source>
</reference>
<evidence type="ECO:0000313" key="3">
    <source>
        <dbReference type="Proteomes" id="UP000295550"/>
    </source>
</evidence>
<evidence type="ECO:0000256" key="1">
    <source>
        <dbReference type="SAM" id="Phobius"/>
    </source>
</evidence>
<feature type="transmembrane region" description="Helical" evidence="1">
    <location>
        <begin position="90"/>
        <end position="112"/>
    </location>
</feature>
<dbReference type="Proteomes" id="UP000295550">
    <property type="component" value="Unassembled WGS sequence"/>
</dbReference>
<keyword evidence="1" id="KW-0812">Transmembrane</keyword>
<keyword evidence="1" id="KW-0472">Membrane</keyword>